<evidence type="ECO:0000259" key="2">
    <source>
        <dbReference type="PROSITE" id="PS50982"/>
    </source>
</evidence>
<gene>
    <name evidence="4" type="primary">LOC100804145</name>
    <name evidence="3" type="ORF">GLYMA_03G015200</name>
</gene>
<organism evidence="3">
    <name type="scientific">Glycine max</name>
    <name type="common">Soybean</name>
    <name type="synonym">Glycine hispida</name>
    <dbReference type="NCBI Taxonomy" id="3847"/>
    <lineage>
        <taxon>Eukaryota</taxon>
        <taxon>Viridiplantae</taxon>
        <taxon>Streptophyta</taxon>
        <taxon>Embryophyta</taxon>
        <taxon>Tracheophyta</taxon>
        <taxon>Spermatophyta</taxon>
        <taxon>Magnoliopsida</taxon>
        <taxon>eudicotyledons</taxon>
        <taxon>Gunneridae</taxon>
        <taxon>Pentapetalae</taxon>
        <taxon>rosids</taxon>
        <taxon>fabids</taxon>
        <taxon>Fabales</taxon>
        <taxon>Fabaceae</taxon>
        <taxon>Papilionoideae</taxon>
        <taxon>50 kb inversion clade</taxon>
        <taxon>NPAAA clade</taxon>
        <taxon>indigoferoid/millettioid clade</taxon>
        <taxon>Phaseoleae</taxon>
        <taxon>Glycine</taxon>
        <taxon>Glycine subgen. Soja</taxon>
    </lineage>
</organism>
<dbReference type="EnsemblPlants" id="KRH65123">
    <property type="protein sequence ID" value="KRH65123"/>
    <property type="gene ID" value="GLYMA_03G015200"/>
</dbReference>
<evidence type="ECO:0000313" key="3">
    <source>
        <dbReference type="EMBL" id="KRH65123.1"/>
    </source>
</evidence>
<accession>A0A0R0KL00</accession>
<protein>
    <recommendedName>
        <fullName evidence="2">MBD domain-containing protein</fullName>
    </recommendedName>
</protein>
<dbReference type="PaxDb" id="3847-GLYMA03G01741.1"/>
<reference evidence="3 4" key="1">
    <citation type="journal article" date="2010" name="Nature">
        <title>Genome sequence of the palaeopolyploid soybean.</title>
        <authorList>
            <person name="Schmutz J."/>
            <person name="Cannon S.B."/>
            <person name="Schlueter J."/>
            <person name="Ma J."/>
            <person name="Mitros T."/>
            <person name="Nelson W."/>
            <person name="Hyten D.L."/>
            <person name="Song Q."/>
            <person name="Thelen J.J."/>
            <person name="Cheng J."/>
            <person name="Xu D."/>
            <person name="Hellsten U."/>
            <person name="May G.D."/>
            <person name="Yu Y."/>
            <person name="Sakurai T."/>
            <person name="Umezawa T."/>
            <person name="Bhattacharyya M.K."/>
            <person name="Sandhu D."/>
            <person name="Valliyodan B."/>
            <person name="Lindquist E."/>
            <person name="Peto M."/>
            <person name="Grant D."/>
            <person name="Shu S."/>
            <person name="Goodstein D."/>
            <person name="Barry K."/>
            <person name="Futrell-Griggs M."/>
            <person name="Abernathy B."/>
            <person name="Du J."/>
            <person name="Tian Z."/>
            <person name="Zhu L."/>
            <person name="Gill N."/>
            <person name="Joshi T."/>
            <person name="Libault M."/>
            <person name="Sethuraman A."/>
            <person name="Zhang X.-C."/>
            <person name="Shinozaki K."/>
            <person name="Nguyen H.T."/>
            <person name="Wing R.A."/>
            <person name="Cregan P."/>
            <person name="Specht J."/>
            <person name="Grimwood J."/>
            <person name="Rokhsar D."/>
            <person name="Stacey G."/>
            <person name="Shoemaker R.C."/>
            <person name="Jackson S.A."/>
        </authorList>
    </citation>
    <scope>NUCLEOTIDE SEQUENCE [LARGE SCALE GENOMIC DNA]</scope>
    <source>
        <strain evidence="4">cv. Williams 82</strain>
        <tissue evidence="3">Callus</tissue>
    </source>
</reference>
<dbReference type="Proteomes" id="UP000008827">
    <property type="component" value="Chromosome 3"/>
</dbReference>
<proteinExistence type="predicted"/>
<dbReference type="EMBL" id="CM000836">
    <property type="protein sequence ID" value="KRH65123.1"/>
    <property type="molecule type" value="Genomic_DNA"/>
</dbReference>
<dbReference type="OrthoDB" id="912322at2759"/>
<dbReference type="PROSITE" id="PS50982">
    <property type="entry name" value="MBD"/>
    <property type="match status" value="1"/>
</dbReference>
<dbReference type="InterPro" id="IPR001739">
    <property type="entry name" value="Methyl_CpG_DNA-bd"/>
</dbReference>
<reference evidence="3" key="3">
    <citation type="submission" date="2018-07" db="EMBL/GenBank/DDBJ databases">
        <title>WGS assembly of Glycine max.</title>
        <authorList>
            <person name="Schmutz J."/>
            <person name="Cannon S."/>
            <person name="Schlueter J."/>
            <person name="Ma J."/>
            <person name="Mitros T."/>
            <person name="Nelson W."/>
            <person name="Hyten D."/>
            <person name="Song Q."/>
            <person name="Thelen J."/>
            <person name="Cheng J."/>
            <person name="Xu D."/>
            <person name="Hellsten U."/>
            <person name="May G."/>
            <person name="Yu Y."/>
            <person name="Sakurai T."/>
            <person name="Umezawa T."/>
            <person name="Bhattacharyya M."/>
            <person name="Sandhu D."/>
            <person name="Valliyodan B."/>
            <person name="Lindquist E."/>
            <person name="Peto M."/>
            <person name="Grant D."/>
            <person name="Shu S."/>
            <person name="Goodstein D."/>
            <person name="Barry K."/>
            <person name="Futrell-Griggs M."/>
            <person name="Abernathy B."/>
            <person name="Du J."/>
            <person name="Tian Z."/>
            <person name="Zhu L."/>
            <person name="Gill N."/>
            <person name="Joshi T."/>
            <person name="Libault M."/>
            <person name="Sethuraman A."/>
            <person name="Zhang X."/>
            <person name="Shinozaki K."/>
            <person name="Nguyen H."/>
            <person name="Wing R."/>
            <person name="Cregan P."/>
            <person name="Specht J."/>
            <person name="Grimwood J."/>
            <person name="Rokhsar D."/>
            <person name="Stacey G."/>
            <person name="Shoemaker R."/>
            <person name="Jackson S."/>
        </authorList>
    </citation>
    <scope>NUCLEOTIDE SEQUENCE</scope>
    <source>
        <tissue evidence="3">Callus</tissue>
    </source>
</reference>
<dbReference type="Gramene" id="KRH65123">
    <property type="protein sequence ID" value="KRH65123"/>
    <property type="gene ID" value="GLYMA_03G015200"/>
</dbReference>
<evidence type="ECO:0000313" key="5">
    <source>
        <dbReference type="Proteomes" id="UP000008827"/>
    </source>
</evidence>
<feature type="compositionally biased region" description="Acidic residues" evidence="1">
    <location>
        <begin position="105"/>
        <end position="152"/>
    </location>
</feature>
<name>A0A0R0KL00_SOYBN</name>
<sequence>MEPKNESGPIPTGWTLLTEVLPDGSIVAFYYCPSTGKRFYSYSDLMCYVNYAKKTKLGLYALGTELLKRKRTENDTTPVPEPKKTSTILSLPKDSKCYSSSGDDSSSDDLLSDDSSSDDSSSEDSSSDDSSSDDLSSDDSSSDDSSSDDDSSDPSISNESIKKDEDYAESVGSCSVESVGSCSVDSETSDATSGTTQVLK</sequence>
<evidence type="ECO:0000313" key="4">
    <source>
        <dbReference type="EnsemblPlants" id="KRH65123"/>
    </source>
</evidence>
<feature type="region of interest" description="Disordered" evidence="1">
    <location>
        <begin position="72"/>
        <end position="200"/>
    </location>
</feature>
<evidence type="ECO:0000256" key="1">
    <source>
        <dbReference type="SAM" id="MobiDB-lite"/>
    </source>
</evidence>
<dbReference type="GO" id="GO:0003677">
    <property type="term" value="F:DNA binding"/>
    <property type="evidence" value="ECO:0007669"/>
    <property type="project" value="InterPro"/>
</dbReference>
<feature type="compositionally biased region" description="Low complexity" evidence="1">
    <location>
        <begin position="169"/>
        <end position="184"/>
    </location>
</feature>
<keyword evidence="5" id="KW-1185">Reference proteome</keyword>
<feature type="domain" description="MBD" evidence="2">
    <location>
        <begin position="1"/>
        <end position="67"/>
    </location>
</feature>
<reference evidence="4" key="2">
    <citation type="submission" date="2018-02" db="UniProtKB">
        <authorList>
            <consortium name="EnsemblPlants"/>
        </authorList>
    </citation>
    <scope>IDENTIFICATION</scope>
    <source>
        <strain evidence="4">Williams 82</strain>
    </source>
</reference>
<dbReference type="ExpressionAtlas" id="A0A0R0KL00">
    <property type="expression patterns" value="baseline and differential"/>
</dbReference>
<feature type="compositionally biased region" description="Polar residues" evidence="1">
    <location>
        <begin position="185"/>
        <end position="200"/>
    </location>
</feature>
<dbReference type="AlphaFoldDB" id="A0A0R0KL00"/>